<protein>
    <submittedName>
        <fullName evidence="1">VOC family protein</fullName>
    </submittedName>
</protein>
<dbReference type="Proteomes" id="UP001469365">
    <property type="component" value="Unassembled WGS sequence"/>
</dbReference>
<name>A0ABU9DF06_9BACL</name>
<dbReference type="Gene3D" id="3.10.180.10">
    <property type="entry name" value="2,3-Dihydroxybiphenyl 1,2-Dioxygenase, domain 1"/>
    <property type="match status" value="1"/>
</dbReference>
<comment type="caution">
    <text evidence="1">The sequence shown here is derived from an EMBL/GenBank/DDBJ whole genome shotgun (WGS) entry which is preliminary data.</text>
</comment>
<dbReference type="EMBL" id="JBBPCC010000002">
    <property type="protein sequence ID" value="MEK8127459.1"/>
    <property type="molecule type" value="Genomic_DNA"/>
</dbReference>
<dbReference type="RefSeq" id="WP_341414500.1">
    <property type="nucleotide sequence ID" value="NZ_JBBPCC010000002.1"/>
</dbReference>
<organism evidence="1 2">
    <name type="scientific">Paenibacillus filicis</name>
    <dbReference type="NCBI Taxonomy" id="669464"/>
    <lineage>
        <taxon>Bacteria</taxon>
        <taxon>Bacillati</taxon>
        <taxon>Bacillota</taxon>
        <taxon>Bacilli</taxon>
        <taxon>Bacillales</taxon>
        <taxon>Paenibacillaceae</taxon>
        <taxon>Paenibacillus</taxon>
    </lineage>
</organism>
<dbReference type="SUPFAM" id="SSF54593">
    <property type="entry name" value="Glyoxalase/Bleomycin resistance protein/Dihydroxybiphenyl dioxygenase"/>
    <property type="match status" value="1"/>
</dbReference>
<evidence type="ECO:0000313" key="1">
    <source>
        <dbReference type="EMBL" id="MEK8127459.1"/>
    </source>
</evidence>
<evidence type="ECO:0000313" key="2">
    <source>
        <dbReference type="Proteomes" id="UP001469365"/>
    </source>
</evidence>
<dbReference type="InterPro" id="IPR029068">
    <property type="entry name" value="Glyas_Bleomycin-R_OHBP_Dase"/>
</dbReference>
<keyword evidence="2" id="KW-1185">Reference proteome</keyword>
<gene>
    <name evidence="1" type="ORF">WMW72_05975</name>
</gene>
<accession>A0ABU9DF06</accession>
<reference evidence="1 2" key="1">
    <citation type="submission" date="2024-04" db="EMBL/GenBank/DDBJ databases">
        <title>draft genome sequnece of Paenibacillus filicis.</title>
        <authorList>
            <person name="Kim D.-U."/>
        </authorList>
    </citation>
    <scope>NUCLEOTIDE SEQUENCE [LARGE SCALE GENOMIC DNA]</scope>
    <source>
        <strain evidence="1 2">KACC14197</strain>
    </source>
</reference>
<proteinExistence type="predicted"/>
<sequence length="120" mass="13450">MKITDHFIPVFTHHLDTTIAYYESLANRAMDRRWDIPEAGLSLATVYPYVIVSGSPEALEPARSLRAVVYVDSMNELKAELKQQNTLIVRDQHGPIGPSIFVQHPDGTFIEYVEPTPAAV</sequence>